<comment type="subcellular location">
    <subcellularLocation>
        <location evidence="1">Nucleus</location>
    </subcellularLocation>
</comment>
<dbReference type="Pfam" id="PF00447">
    <property type="entry name" value="HSF_DNA-bind"/>
    <property type="match status" value="1"/>
</dbReference>
<dbReference type="PRINTS" id="PR00056">
    <property type="entry name" value="HSFDOMAIN"/>
</dbReference>
<dbReference type="SUPFAM" id="SSF52172">
    <property type="entry name" value="CheY-like"/>
    <property type="match status" value="1"/>
</dbReference>
<dbReference type="Proteomes" id="UP000322245">
    <property type="component" value="Unassembled WGS sequence"/>
</dbReference>
<dbReference type="GO" id="GO:0005634">
    <property type="term" value="C:nucleus"/>
    <property type="evidence" value="ECO:0007669"/>
    <property type="project" value="UniProtKB-SubCell"/>
</dbReference>
<dbReference type="PROSITE" id="PS50110">
    <property type="entry name" value="RESPONSE_REGULATORY"/>
    <property type="match status" value="1"/>
</dbReference>
<dbReference type="Pfam" id="PF00072">
    <property type="entry name" value="Response_reg"/>
    <property type="match status" value="1"/>
</dbReference>
<dbReference type="GO" id="GO:0003700">
    <property type="term" value="F:DNA-binding transcription factor activity"/>
    <property type="evidence" value="ECO:0007669"/>
    <property type="project" value="InterPro"/>
</dbReference>
<evidence type="ECO:0000259" key="8">
    <source>
        <dbReference type="PROSITE" id="PS50110"/>
    </source>
</evidence>
<feature type="compositionally biased region" description="Basic and acidic residues" evidence="7">
    <location>
        <begin position="687"/>
        <end position="696"/>
    </location>
</feature>
<dbReference type="SMART" id="SM00415">
    <property type="entry name" value="HSF"/>
    <property type="match status" value="1"/>
</dbReference>
<evidence type="ECO:0000256" key="4">
    <source>
        <dbReference type="ARBA" id="ARBA00023125"/>
    </source>
</evidence>
<dbReference type="GO" id="GO:0000160">
    <property type="term" value="P:phosphorelay signal transduction system"/>
    <property type="evidence" value="ECO:0007669"/>
    <property type="project" value="UniProtKB-KW"/>
</dbReference>
<dbReference type="SUPFAM" id="SSF46785">
    <property type="entry name" value="Winged helix' DNA-binding domain"/>
    <property type="match status" value="1"/>
</dbReference>
<feature type="compositionally biased region" description="Polar residues" evidence="7">
    <location>
        <begin position="144"/>
        <end position="154"/>
    </location>
</feature>
<dbReference type="FunFam" id="1.10.10.10:FF:000935">
    <property type="entry name" value="Osomolarity two-component system, response regulator SKN7"/>
    <property type="match status" value="1"/>
</dbReference>
<evidence type="ECO:0000256" key="2">
    <source>
        <dbReference type="ARBA" id="ARBA00022553"/>
    </source>
</evidence>
<evidence type="ECO:0000313" key="10">
    <source>
        <dbReference type="Proteomes" id="UP000322245"/>
    </source>
</evidence>
<dbReference type="GO" id="GO:0043565">
    <property type="term" value="F:sequence-specific DNA binding"/>
    <property type="evidence" value="ECO:0007669"/>
    <property type="project" value="InterPro"/>
</dbReference>
<keyword evidence="4" id="KW-0238">DNA-binding</keyword>
<dbReference type="SMART" id="SM00448">
    <property type="entry name" value="REC"/>
    <property type="match status" value="1"/>
</dbReference>
<feature type="compositionally biased region" description="Polar residues" evidence="7">
    <location>
        <begin position="174"/>
        <end position="191"/>
    </location>
</feature>
<feature type="compositionally biased region" description="Low complexity" evidence="7">
    <location>
        <begin position="476"/>
        <end position="489"/>
    </location>
</feature>
<protein>
    <recommendedName>
        <fullName evidence="8">Response regulatory domain-containing protein</fullName>
    </recommendedName>
</protein>
<feature type="compositionally biased region" description="Low complexity" evidence="7">
    <location>
        <begin position="663"/>
        <end position="674"/>
    </location>
</feature>
<name>A0A5D3AVX4_9TREE</name>
<dbReference type="AlphaFoldDB" id="A0A5D3AVX4"/>
<dbReference type="InterPro" id="IPR036390">
    <property type="entry name" value="WH_DNA-bd_sf"/>
</dbReference>
<organism evidence="9 10">
    <name type="scientific">Cryptococcus floricola</name>
    <dbReference type="NCBI Taxonomy" id="2591691"/>
    <lineage>
        <taxon>Eukaryota</taxon>
        <taxon>Fungi</taxon>
        <taxon>Dikarya</taxon>
        <taxon>Basidiomycota</taxon>
        <taxon>Agaricomycotina</taxon>
        <taxon>Tremellomycetes</taxon>
        <taxon>Tremellales</taxon>
        <taxon>Cryptococcaceae</taxon>
        <taxon>Cryptococcus</taxon>
    </lineage>
</organism>
<feature type="compositionally biased region" description="Polar residues" evidence="7">
    <location>
        <begin position="490"/>
        <end position="505"/>
    </location>
</feature>
<evidence type="ECO:0000256" key="1">
    <source>
        <dbReference type="ARBA" id="ARBA00004123"/>
    </source>
</evidence>
<dbReference type="CDD" id="cd17546">
    <property type="entry name" value="REC_hyHK_CKI1_RcsC-like"/>
    <property type="match status" value="1"/>
</dbReference>
<feature type="domain" description="Response regulatory" evidence="8">
    <location>
        <begin position="705"/>
        <end position="820"/>
    </location>
</feature>
<dbReference type="Gene3D" id="3.40.50.2300">
    <property type="match status" value="1"/>
</dbReference>
<evidence type="ECO:0000313" key="9">
    <source>
        <dbReference type="EMBL" id="TYJ53966.1"/>
    </source>
</evidence>
<gene>
    <name evidence="9" type="ORF">B9479_005372</name>
</gene>
<feature type="region of interest" description="Disordered" evidence="7">
    <location>
        <begin position="476"/>
        <end position="554"/>
    </location>
</feature>
<keyword evidence="3" id="KW-0902">Two-component regulatory system</keyword>
<accession>A0A5D3AVX4</accession>
<reference evidence="9 10" key="1">
    <citation type="submission" date="2017-05" db="EMBL/GenBank/DDBJ databases">
        <title>The Genome Sequence of Tsuchiyaea wingfieldii DSM 27421.</title>
        <authorList>
            <person name="Cuomo C."/>
            <person name="Passer A."/>
            <person name="Billmyre B."/>
            <person name="Heitman J."/>
        </authorList>
    </citation>
    <scope>NUCLEOTIDE SEQUENCE [LARGE SCALE GENOMIC DNA]</scope>
    <source>
        <strain evidence="9 10">DSM 27421</strain>
    </source>
</reference>
<dbReference type="InterPro" id="IPR001789">
    <property type="entry name" value="Sig_transdc_resp-reg_receiver"/>
</dbReference>
<proteinExistence type="predicted"/>
<dbReference type="InterPro" id="IPR036388">
    <property type="entry name" value="WH-like_DNA-bd_sf"/>
</dbReference>
<evidence type="ECO:0000256" key="5">
    <source>
        <dbReference type="ARBA" id="ARBA00023242"/>
    </source>
</evidence>
<evidence type="ECO:0000256" key="6">
    <source>
        <dbReference type="PROSITE-ProRule" id="PRU00169"/>
    </source>
</evidence>
<dbReference type="PANTHER" id="PTHR45339">
    <property type="entry name" value="HYBRID SIGNAL TRANSDUCTION HISTIDINE KINASE J"/>
    <property type="match status" value="1"/>
</dbReference>
<feature type="compositionally biased region" description="Basic and acidic residues" evidence="7">
    <location>
        <begin position="197"/>
        <end position="213"/>
    </location>
</feature>
<dbReference type="InterPro" id="IPR000232">
    <property type="entry name" value="HSF_DNA-bd"/>
</dbReference>
<sequence>MSRAPSGSHPHYTQQQPMAYPPNVHPSYYQQNASAVYPPDPHNPHAHYGRQHQVNGSAGAWQGGGASAGQMEGYPNAAASSSRGEPYPPYSQPQQQPQQMQHRDSPTAQGGRPGTTGGGYGAWGLPSTPSGRGGVKLEDLVSSDPRTGSAVATPQQVQQQGKSQPLSSMPLGGTNPSNAADQQGGLSSQHTGGRKSIGGEDKGKDKKDDKDKPQQGPSDFIKKLYKMLEEEQATHGKGKKAEKGKRGPVGWGADGTSFVVWEMNDFTTKILPQTFRHSNFSSFVRQLNKYGFSKIKHIDKNSGTIRENVWEFQHPDFQAGGKSNLESIKRKPVQPKRPAVENSNEAAASPVQAVVMNGEDAQRINFLENRIMTLEEALQRSMAETAETRMAQAGMMGLLRDLVGHVAATENEAVGTPTSNGGNTPRVINLIRSVEALTQTPTFGVQQVAPMPFTPSQPQNAQAFMNTAYSNNNPAFSGGSVAGAQAQASTPTDGTNSRGSFSGPSTVDVRPPSSASRLRAVSNASAMGMPSVPNPPAVDPTAPIVGPSAHAEDPADDVIEIPNQMETMYEGESLGLTPVFVETPAWLTEGTSVPLTMYRKQSDGQAMKTIYEAFATGGNKLPEHDVEGSGLAAGSATAGIPGQTPLQSYGNGSSMGIPLSLGTPTSAESTPSSKPSKKQGKKPRVANLKEEREAKLKPHWSQTPKILVVEDDVVYRTLSKKFLQKFGCETETVENAQGAVDKMNGAKYDLVLMDIFFGPNMDGRKATSLIRQFNKYTPIISMTSNAQPQDVDSYFQSGMNDILAKPFTKSHLFTILDRHLVHLRHAQLYEKLIPFSVGLPPLSDQHVQEALAVSAASLQNGEGMIGFGAGLVGDNGQAADGQNNGLEIGIRNPLAGTGWSDEAYQLVLGQFLQTGVIPDIHTMSSISTIDPIPNGNPTPNPNEASGSGTTTIGTNVVFGESSGFNRKRSIDALTEDNWEGQVQARAQVQAQAQAQAQVQAMQEQQNMAQAMQMPTGVGIGLGEMEMNGLGGGGNMGVGQVQQEADIREAKRARGMTQQGM</sequence>
<feature type="compositionally biased region" description="Low complexity" evidence="7">
    <location>
        <begin position="628"/>
        <end position="639"/>
    </location>
</feature>
<evidence type="ECO:0000256" key="7">
    <source>
        <dbReference type="SAM" id="MobiDB-lite"/>
    </source>
</evidence>
<feature type="modified residue" description="4-aspartylphosphate" evidence="6">
    <location>
        <position position="754"/>
    </location>
</feature>
<keyword evidence="5" id="KW-0539">Nucleus</keyword>
<comment type="caution">
    <text evidence="9">The sequence shown here is derived from an EMBL/GenBank/DDBJ whole genome shotgun (WGS) entry which is preliminary data.</text>
</comment>
<dbReference type="EMBL" id="NIDF01000072">
    <property type="protein sequence ID" value="TYJ53966.1"/>
    <property type="molecule type" value="Genomic_DNA"/>
</dbReference>
<dbReference type="PANTHER" id="PTHR45339:SF1">
    <property type="entry name" value="HYBRID SIGNAL TRANSDUCTION HISTIDINE KINASE J"/>
    <property type="match status" value="1"/>
</dbReference>
<feature type="compositionally biased region" description="Basic residues" evidence="7">
    <location>
        <begin position="675"/>
        <end position="684"/>
    </location>
</feature>
<feature type="compositionally biased region" description="Gly residues" evidence="7">
    <location>
        <begin position="111"/>
        <end position="122"/>
    </location>
</feature>
<dbReference type="FunFam" id="3.40.50.2300:FF:000212">
    <property type="entry name" value="Stress response regulator/HFS transcription factor"/>
    <property type="match status" value="1"/>
</dbReference>
<evidence type="ECO:0000256" key="3">
    <source>
        <dbReference type="ARBA" id="ARBA00023012"/>
    </source>
</evidence>
<feature type="compositionally biased region" description="Polar residues" evidence="7">
    <location>
        <begin position="644"/>
        <end position="654"/>
    </location>
</feature>
<dbReference type="InterPro" id="IPR011006">
    <property type="entry name" value="CheY-like_superfamily"/>
</dbReference>
<feature type="region of interest" description="Disordered" evidence="7">
    <location>
        <begin position="627"/>
        <end position="697"/>
    </location>
</feature>
<dbReference type="Gene3D" id="1.10.10.10">
    <property type="entry name" value="Winged helix-like DNA-binding domain superfamily/Winged helix DNA-binding domain"/>
    <property type="match status" value="1"/>
</dbReference>
<feature type="region of interest" description="Disordered" evidence="7">
    <location>
        <begin position="1"/>
        <end position="219"/>
    </location>
</feature>
<keyword evidence="2 6" id="KW-0597">Phosphoprotein</keyword>
<keyword evidence="10" id="KW-1185">Reference proteome</keyword>